<dbReference type="PANTHER" id="PTHR34835:SF80">
    <property type="entry name" value="UBIQUITIN-LIKE PROTEASE FAMILY PROFILE DOMAIN-CONTAINING PROTEIN"/>
    <property type="match status" value="1"/>
</dbReference>
<dbReference type="Gramene" id="TraesRN4D0100624400.1">
    <property type="protein sequence ID" value="TraesRN4D0100624400.1"/>
    <property type="gene ID" value="TraesRN4D0100624400"/>
</dbReference>
<feature type="compositionally biased region" description="Polar residues" evidence="6">
    <location>
        <begin position="395"/>
        <end position="414"/>
    </location>
</feature>
<keyword evidence="5" id="KW-0539">Nucleus</keyword>
<protein>
    <submittedName>
        <fullName evidence="7">Uncharacterized protein</fullName>
    </submittedName>
</protein>
<dbReference type="Gramene" id="TraesCS4D02G251600.2">
    <property type="protein sequence ID" value="TraesCS4D02G251600.2"/>
    <property type="gene ID" value="TraesCS4D02G251600"/>
</dbReference>
<dbReference type="Proteomes" id="UP000019116">
    <property type="component" value="Chromosome 4D"/>
</dbReference>
<dbReference type="SUPFAM" id="SSF101936">
    <property type="entry name" value="DNA-binding pseudobarrel domain"/>
    <property type="match status" value="1"/>
</dbReference>
<evidence type="ECO:0000313" key="7">
    <source>
        <dbReference type="EnsemblPlants" id="TraesCS4D02G251600.2"/>
    </source>
</evidence>
<dbReference type="EnsemblPlants" id="TraesCS4D02G251600.2">
    <property type="protein sequence ID" value="TraesCS4D02G251600.2"/>
    <property type="gene ID" value="TraesCS4D02G251600"/>
</dbReference>
<dbReference type="PANTHER" id="PTHR34835">
    <property type="entry name" value="OS07G0283600 PROTEIN-RELATED"/>
    <property type="match status" value="1"/>
</dbReference>
<dbReference type="InterPro" id="IPR015300">
    <property type="entry name" value="DNA-bd_pseudobarrel_sf"/>
</dbReference>
<organism evidence="7">
    <name type="scientific">Triticum aestivum</name>
    <name type="common">Wheat</name>
    <dbReference type="NCBI Taxonomy" id="4565"/>
    <lineage>
        <taxon>Eukaryota</taxon>
        <taxon>Viridiplantae</taxon>
        <taxon>Streptophyta</taxon>
        <taxon>Embryophyta</taxon>
        <taxon>Tracheophyta</taxon>
        <taxon>Spermatophyta</taxon>
        <taxon>Magnoliopsida</taxon>
        <taxon>Liliopsida</taxon>
        <taxon>Poales</taxon>
        <taxon>Poaceae</taxon>
        <taxon>BOP clade</taxon>
        <taxon>Pooideae</taxon>
        <taxon>Triticodae</taxon>
        <taxon>Triticeae</taxon>
        <taxon>Triticinae</taxon>
        <taxon>Triticum</taxon>
    </lineage>
</organism>
<keyword evidence="4" id="KW-0804">Transcription</keyword>
<feature type="region of interest" description="Disordered" evidence="6">
    <location>
        <begin position="343"/>
        <end position="444"/>
    </location>
</feature>
<dbReference type="Gene3D" id="2.40.330.10">
    <property type="entry name" value="DNA-binding pseudobarrel domain"/>
    <property type="match status" value="1"/>
</dbReference>
<dbReference type="GO" id="GO:0003677">
    <property type="term" value="F:DNA binding"/>
    <property type="evidence" value="ECO:0007669"/>
    <property type="project" value="UniProtKB-KW"/>
</dbReference>
<evidence type="ECO:0000256" key="1">
    <source>
        <dbReference type="ARBA" id="ARBA00004123"/>
    </source>
</evidence>
<dbReference type="AlphaFoldDB" id="A0A3B6JLA8"/>
<feature type="region of interest" description="Disordered" evidence="6">
    <location>
        <begin position="248"/>
        <end position="268"/>
    </location>
</feature>
<reference evidence="7" key="2">
    <citation type="submission" date="2018-10" db="UniProtKB">
        <authorList>
            <consortium name="EnsemblPlants"/>
        </authorList>
    </citation>
    <scope>IDENTIFICATION</scope>
</reference>
<feature type="compositionally biased region" description="Basic and acidic residues" evidence="6">
    <location>
        <begin position="415"/>
        <end position="432"/>
    </location>
</feature>
<evidence type="ECO:0000313" key="8">
    <source>
        <dbReference type="Proteomes" id="UP000019116"/>
    </source>
</evidence>
<evidence type="ECO:0000256" key="6">
    <source>
        <dbReference type="SAM" id="MobiDB-lite"/>
    </source>
</evidence>
<comment type="subcellular location">
    <subcellularLocation>
        <location evidence="1">Nucleus</location>
    </subcellularLocation>
</comment>
<dbReference type="GO" id="GO:0005634">
    <property type="term" value="C:nucleus"/>
    <property type="evidence" value="ECO:0007669"/>
    <property type="project" value="UniProtKB-SubCell"/>
</dbReference>
<name>A0A3B6JLA8_WHEAT</name>
<keyword evidence="2" id="KW-0805">Transcription regulation</keyword>
<evidence type="ECO:0000256" key="4">
    <source>
        <dbReference type="ARBA" id="ARBA00023163"/>
    </source>
</evidence>
<dbReference type="OrthoDB" id="681927at2759"/>
<accession>A0A3B6JLA8</accession>
<proteinExistence type="predicted"/>
<dbReference type="Gramene" id="TraesCS4D03G0603800.1">
    <property type="protein sequence ID" value="TraesCS4D03G0603800.1.CDS"/>
    <property type="gene ID" value="TraesCS4D03G0603800"/>
</dbReference>
<keyword evidence="3" id="KW-0238">DNA-binding</keyword>
<keyword evidence="8" id="KW-1185">Reference proteome</keyword>
<reference evidence="7" key="1">
    <citation type="submission" date="2018-08" db="EMBL/GenBank/DDBJ databases">
        <authorList>
            <person name="Rossello M."/>
        </authorList>
    </citation>
    <scope>NUCLEOTIDE SEQUENCE [LARGE SCALE GENOMIC DNA]</scope>
    <source>
        <strain evidence="7">cv. Chinese Spring</strain>
    </source>
</reference>
<evidence type="ECO:0000256" key="5">
    <source>
        <dbReference type="ARBA" id="ARBA00023242"/>
    </source>
</evidence>
<evidence type="ECO:0000256" key="2">
    <source>
        <dbReference type="ARBA" id="ARBA00023015"/>
    </source>
</evidence>
<sequence length="641" mass="71154">MGLEMFLSLPDVELPHYLVQPLLHLVDCQRGTVKIKKEHLAIKPLIPVILGLPSEPGMDKLPSVDDDLLDTVFLTKIIGAGLVMGEFGDQLKEINDPAVFKLAFLSFILCHLLCPNSNAHIKESIYSLKSKIESIQKAGWCSYIYDQLMIAIREYKHNCSSWKKGSKNRSFVRGCMYILAVIHLDVLDTPEKPDTGYPRILHIKNNHFRQMKNHQFEFLLVKDTVYANVIANLEQEQEVQPVVITSGARESDDVQGSPAEAQASDVCDGDEARGSSLLCEHVPVMEKKLASAAPRELMASSAVGNEIRKESTTALVEQIERQMSCTQIGRNTDMEVDVSLQNPAVSQVQDGPDKEESEGVRLGSKTSKLLLVHADQQPGMEDRLVVSSKPRKGDVSSSCPKTGSMSAESDVSQDSNREQDKMVARKHAEDKPGAGGHTAPSHNDVATTDYEKHCVFASEVKDKLSDIQKCWLQSTVNHEVPEIPLYVCKMKQGLLSQMYFSVPYTRDHFSKHIRGSSGEMKISATNGGNSARMKFNISVSKSHRRLTFGEKEWKVFVSANRMEEGALCAFSFKVESGKPSSLLQEKAVRVSASRGRRGRSPISAVALGPWVSGGSRPLQTRGLRFQVLLQVLLRFVSCYRR</sequence>
<evidence type="ECO:0000256" key="3">
    <source>
        <dbReference type="ARBA" id="ARBA00023125"/>
    </source>
</evidence>